<dbReference type="OrthoDB" id="306982at2157"/>
<keyword evidence="2" id="KW-1185">Reference proteome</keyword>
<dbReference type="STRING" id="660517.SAMN04487946_10161"/>
<accession>A0A1H3CKI5</accession>
<reference evidence="2" key="1">
    <citation type="submission" date="2016-10" db="EMBL/GenBank/DDBJ databases">
        <authorList>
            <person name="Varghese N."/>
            <person name="Submissions S."/>
        </authorList>
    </citation>
    <scope>NUCLEOTIDE SEQUENCE [LARGE SCALE GENOMIC DNA]</scope>
    <source>
        <strain evidence="2">CGMCC 1.10118</strain>
    </source>
</reference>
<proteinExistence type="predicted"/>
<name>A0A1H3CKI5_9EURY</name>
<dbReference type="RefSeq" id="WP_089763888.1">
    <property type="nucleotide sequence ID" value="NZ_FNPB01000001.1"/>
</dbReference>
<evidence type="ECO:0000313" key="2">
    <source>
        <dbReference type="Proteomes" id="UP000199170"/>
    </source>
</evidence>
<dbReference type="AlphaFoldDB" id="A0A1H3CKI5"/>
<dbReference type="Proteomes" id="UP000199170">
    <property type="component" value="Unassembled WGS sequence"/>
</dbReference>
<protein>
    <submittedName>
        <fullName evidence="1">Uncharacterized protein</fullName>
    </submittedName>
</protein>
<dbReference type="EMBL" id="FNPB01000001">
    <property type="protein sequence ID" value="SDX54530.1"/>
    <property type="molecule type" value="Genomic_DNA"/>
</dbReference>
<evidence type="ECO:0000313" key="1">
    <source>
        <dbReference type="EMBL" id="SDX54530.1"/>
    </source>
</evidence>
<sequence>MTDAHAEEQFPPLSVAADLTLEVAGTQAEVQSTGERLFVLFPSLPGAVRALRRLPEGGETRLDELLRLTDLTVEIRIRDRTVAVAGVGADPGVVSTQLGTAPIEVRIGGLLGAVGRELVVALRSV</sequence>
<gene>
    <name evidence="1" type="ORF">SAMN04487946_10161</name>
</gene>
<organism evidence="1 2">
    <name type="scientific">Halobellus clavatus</name>
    <dbReference type="NCBI Taxonomy" id="660517"/>
    <lineage>
        <taxon>Archaea</taxon>
        <taxon>Methanobacteriati</taxon>
        <taxon>Methanobacteriota</taxon>
        <taxon>Stenosarchaea group</taxon>
        <taxon>Halobacteria</taxon>
        <taxon>Halobacteriales</taxon>
        <taxon>Haloferacaceae</taxon>
        <taxon>Halobellus</taxon>
    </lineage>
</organism>